<dbReference type="SUPFAM" id="SSF47807">
    <property type="entry name" value="5' to 3' exonuclease, C-terminal subdomain"/>
    <property type="match status" value="1"/>
</dbReference>
<comment type="function">
    <text evidence="1">5'-&gt;3' double-stranded DNA exonuclease which may also possess a cryptic 3'-&gt;5' double-stranded DNA exonuclease activity. Functions in DNA mismatch repair.</text>
</comment>
<dbReference type="GO" id="GO:0005634">
    <property type="term" value="C:nucleus"/>
    <property type="evidence" value="ECO:0007669"/>
    <property type="project" value="UniProtKB-SubCell"/>
</dbReference>
<protein>
    <recommendedName>
        <fullName evidence="1">Exonuclease 1</fullName>
        <ecNumber evidence="1">3.1.-.-</ecNumber>
    </recommendedName>
</protein>
<organism evidence="4 5">
    <name type="scientific">Kwoniella newhampshirensis</name>
    <dbReference type="NCBI Taxonomy" id="1651941"/>
    <lineage>
        <taxon>Eukaryota</taxon>
        <taxon>Fungi</taxon>
        <taxon>Dikarya</taxon>
        <taxon>Basidiomycota</taxon>
        <taxon>Agaricomycotina</taxon>
        <taxon>Tremellomycetes</taxon>
        <taxon>Tremellales</taxon>
        <taxon>Cryptococcaceae</taxon>
        <taxon>Kwoniella</taxon>
    </lineage>
</organism>
<comment type="cofactor">
    <cofactor evidence="1">
        <name>Mg(2+)</name>
        <dbReference type="ChEBI" id="CHEBI:18420"/>
    </cofactor>
    <text evidence="1">Binds 2 magnesium ions per subunit. They probably participate in the reaction catalyzed by the enzyme. May bind an additional third magnesium ion after substrate binding.</text>
</comment>
<dbReference type="GO" id="GO:0003677">
    <property type="term" value="F:DNA binding"/>
    <property type="evidence" value="ECO:0007669"/>
    <property type="project" value="UniProtKB-UniRule"/>
</dbReference>
<dbReference type="PANTHER" id="PTHR11081">
    <property type="entry name" value="FLAP ENDONUCLEASE FAMILY MEMBER"/>
    <property type="match status" value="1"/>
</dbReference>
<evidence type="ECO:0000256" key="2">
    <source>
        <dbReference type="SAM" id="MobiDB-lite"/>
    </source>
</evidence>
<dbReference type="Gene3D" id="3.40.50.1010">
    <property type="entry name" value="5'-nuclease"/>
    <property type="match status" value="2"/>
</dbReference>
<dbReference type="Pfam" id="PF00867">
    <property type="entry name" value="XPG_I"/>
    <property type="match status" value="1"/>
</dbReference>
<evidence type="ECO:0000259" key="3">
    <source>
        <dbReference type="SMART" id="SM00484"/>
    </source>
</evidence>
<comment type="caution">
    <text evidence="4">The sequence shown here is derived from an EMBL/GenBank/DDBJ whole genome shotgun (WGS) entry which is preliminary data.</text>
</comment>
<feature type="compositionally biased region" description="Pro residues" evidence="2">
    <location>
        <begin position="338"/>
        <end position="352"/>
    </location>
</feature>
<dbReference type="GO" id="GO:0017108">
    <property type="term" value="F:5'-flap endonuclease activity"/>
    <property type="evidence" value="ECO:0007669"/>
    <property type="project" value="TreeGrafter"/>
</dbReference>
<proteinExistence type="inferred from homology"/>
<dbReference type="KEGG" id="kne:92183606"/>
<dbReference type="GO" id="GO:0046872">
    <property type="term" value="F:metal ion binding"/>
    <property type="evidence" value="ECO:0007669"/>
    <property type="project" value="UniProtKB-UniRule"/>
</dbReference>
<dbReference type="Gene3D" id="1.10.150.20">
    <property type="entry name" value="5' to 3' exonuclease, C-terminal subdomain"/>
    <property type="match status" value="1"/>
</dbReference>
<keyword evidence="1" id="KW-0539">Nucleus</keyword>
<dbReference type="EMBL" id="JBCAWK010000012">
    <property type="protein sequence ID" value="KAK8845632.1"/>
    <property type="molecule type" value="Genomic_DNA"/>
</dbReference>
<dbReference type="RefSeq" id="XP_066800440.1">
    <property type="nucleotide sequence ID" value="XM_066949432.1"/>
</dbReference>
<keyword evidence="1" id="KW-0228">DNA excision</keyword>
<keyword evidence="5" id="KW-1185">Reference proteome</keyword>
<keyword evidence="1" id="KW-0378">Hydrolase</keyword>
<keyword evidence="1" id="KW-0269">Exonuclease</keyword>
<keyword evidence="1" id="KW-0234">DNA repair</keyword>
<dbReference type="InterPro" id="IPR008918">
    <property type="entry name" value="HhH2"/>
</dbReference>
<dbReference type="EC" id="3.1.-.-" evidence="1"/>
<evidence type="ECO:0000256" key="1">
    <source>
        <dbReference type="RuleBase" id="RU910737"/>
    </source>
</evidence>
<dbReference type="GeneID" id="92183606"/>
<keyword evidence="1" id="KW-0460">Magnesium</keyword>
<feature type="region of interest" description="Disordered" evidence="2">
    <location>
        <begin position="333"/>
        <end position="362"/>
    </location>
</feature>
<dbReference type="AlphaFoldDB" id="A0AAW0YUE8"/>
<dbReference type="PANTHER" id="PTHR11081:SF8">
    <property type="entry name" value="EXONUCLEASE 1"/>
    <property type="match status" value="1"/>
</dbReference>
<accession>A0AAW0YUE8</accession>
<evidence type="ECO:0000313" key="5">
    <source>
        <dbReference type="Proteomes" id="UP001388673"/>
    </source>
</evidence>
<feature type="compositionally biased region" description="Basic and acidic residues" evidence="2">
    <location>
        <begin position="282"/>
        <end position="296"/>
    </location>
</feature>
<gene>
    <name evidence="4" type="ORF">IAR55_006348</name>
</gene>
<evidence type="ECO:0000313" key="4">
    <source>
        <dbReference type="EMBL" id="KAK8845632.1"/>
    </source>
</evidence>
<sequence>MGVKDLLTWVKKAYPQAIKSFPQRWTSPELKGKRVAIDATLLTNRYHFASRNGPWAGKGEIIGWYNLITEMRASGVKPIAIWDQRGYREWKAPEAHRRLVTRATHLARRDHEESRSSRLSSLREVLHDFDAMSEEEKDVVRAHWETTRFMFVQPKEDMLVQSRERLTDGVDGKEPPSRKRLTAKKLAAFLTPPETPPSDGPASPFPLSQDDGETIERVTSMIDSIAHLVQDYRDHYQSPASSVAKIDGLGLDLNLEHMEEEIQKWASLRPPPSPELSDTDSDERRKGEGERERHQVVEDLDEALQEMSRGRVKETKRQAELTREEGEIINMALSTPTSPNPTPPSTPSPLPSPSISFNTSTLDPPITRLDNLIDALPVVREVYERALDIPSIADHEDCKELLGIMGVPVIEAVIPYEAEGLAASMAKKGLVDFVGTEDSDVLAYEGPLLRNLSPLSSPLSYVSGSYLRELTGLTPSQYLDFLILLGTDASPRIPKVGPMTAFKLIKTHSTIEKILLDEPGISKRLEDKDAFLKMVNNARTVFDELPEVDSVVEEGMLEEGEWDDEKIERFLEDEHGIKLVEANDNAGDNDRVDVEDLSWLDRELAQTMANEHGRN</sequence>
<dbReference type="GO" id="GO:0035312">
    <property type="term" value="F:5'-3' DNA exonuclease activity"/>
    <property type="evidence" value="ECO:0007669"/>
    <property type="project" value="UniProtKB-UniRule"/>
</dbReference>
<reference evidence="4 5" key="1">
    <citation type="journal article" date="2024" name="bioRxiv">
        <title>Comparative genomics of Cryptococcus and Kwoniella reveals pathogenesis evolution and contrasting karyotype dynamics via intercentromeric recombination or chromosome fusion.</title>
        <authorList>
            <person name="Coelho M.A."/>
            <person name="David-Palma M."/>
            <person name="Shea T."/>
            <person name="Bowers K."/>
            <person name="McGinley-Smith S."/>
            <person name="Mohammad A.W."/>
            <person name="Gnirke A."/>
            <person name="Yurkov A.M."/>
            <person name="Nowrousian M."/>
            <person name="Sun S."/>
            <person name="Cuomo C.A."/>
            <person name="Heitman J."/>
        </authorList>
    </citation>
    <scope>NUCLEOTIDE SEQUENCE [LARGE SCALE GENOMIC DNA]</scope>
    <source>
        <strain evidence="4 5">CBS 13917</strain>
    </source>
</reference>
<dbReference type="GO" id="GO:0006310">
    <property type="term" value="P:DNA recombination"/>
    <property type="evidence" value="ECO:0007669"/>
    <property type="project" value="TreeGrafter"/>
</dbReference>
<keyword evidence="1" id="KW-0267">Excision nuclease</keyword>
<comment type="similarity">
    <text evidence="1">Belongs to the XPG/RAD2 endonuclease family. EXO1 subfamily.</text>
</comment>
<dbReference type="Proteomes" id="UP001388673">
    <property type="component" value="Unassembled WGS sequence"/>
</dbReference>
<dbReference type="PRINTS" id="PR00853">
    <property type="entry name" value="XPGRADSUPER"/>
</dbReference>
<dbReference type="InterPro" id="IPR029060">
    <property type="entry name" value="PIN-like_dom_sf"/>
</dbReference>
<dbReference type="InterPro" id="IPR006084">
    <property type="entry name" value="XPG/Rad2"/>
</dbReference>
<dbReference type="InterPro" id="IPR036279">
    <property type="entry name" value="5-3_exonuclease_C_sf"/>
</dbReference>
<name>A0AAW0YUE8_9TREE</name>
<dbReference type="SMART" id="SM00484">
    <property type="entry name" value="XPGI"/>
    <property type="match status" value="1"/>
</dbReference>
<keyword evidence="1" id="KW-0238">DNA-binding</keyword>
<comment type="subcellular location">
    <subcellularLocation>
        <location evidence="1">Nucleus</location>
    </subcellularLocation>
</comment>
<dbReference type="SUPFAM" id="SSF88723">
    <property type="entry name" value="PIN domain-like"/>
    <property type="match status" value="1"/>
</dbReference>
<feature type="region of interest" description="Disordered" evidence="2">
    <location>
        <begin position="264"/>
        <end position="296"/>
    </location>
</feature>
<dbReference type="SMART" id="SM00279">
    <property type="entry name" value="HhH2"/>
    <property type="match status" value="1"/>
</dbReference>
<keyword evidence="1" id="KW-0540">Nuclease</keyword>
<feature type="domain" description="XPG-I" evidence="3">
    <location>
        <begin position="403"/>
        <end position="472"/>
    </location>
</feature>
<dbReference type="InterPro" id="IPR006086">
    <property type="entry name" value="XPG-I_dom"/>
</dbReference>
<dbReference type="GO" id="GO:0006298">
    <property type="term" value="P:mismatch repair"/>
    <property type="evidence" value="ECO:0007669"/>
    <property type="project" value="TreeGrafter"/>
</dbReference>
<keyword evidence="1" id="KW-0227">DNA damage</keyword>
<keyword evidence="1" id="KW-0479">Metal-binding</keyword>